<proteinExistence type="inferred from homology"/>
<dbReference type="Gene3D" id="3.40.640.10">
    <property type="entry name" value="Type I PLP-dependent aspartate aminotransferase-like (Major domain)"/>
    <property type="match status" value="1"/>
</dbReference>
<dbReference type="CDD" id="cd00609">
    <property type="entry name" value="AAT_like"/>
    <property type="match status" value="1"/>
</dbReference>
<keyword evidence="7" id="KW-0368">Histidine biosynthesis</keyword>
<dbReference type="GO" id="GO:0030170">
    <property type="term" value="F:pyridoxal phosphate binding"/>
    <property type="evidence" value="ECO:0007669"/>
    <property type="project" value="InterPro"/>
</dbReference>
<dbReference type="NCBIfam" id="NF005915">
    <property type="entry name" value="PRK07908.1"/>
    <property type="match status" value="1"/>
</dbReference>
<keyword evidence="4" id="KW-0028">Amino-acid biosynthesis</keyword>
<dbReference type="GO" id="GO:0000105">
    <property type="term" value="P:L-histidine biosynthetic process"/>
    <property type="evidence" value="ECO:0007669"/>
    <property type="project" value="UniProtKB-KW"/>
</dbReference>
<dbReference type="Proteomes" id="UP000505377">
    <property type="component" value="Chromosome"/>
</dbReference>
<name>A0A6M6JQZ5_9PSEU</name>
<dbReference type="RefSeq" id="WP_172165124.1">
    <property type="nucleotide sequence ID" value="NZ_CP053564.1"/>
</dbReference>
<gene>
    <name evidence="11" type="ORF">HOP40_29715</name>
</gene>
<evidence type="ECO:0000256" key="5">
    <source>
        <dbReference type="ARBA" id="ARBA00022679"/>
    </source>
</evidence>
<evidence type="ECO:0000313" key="12">
    <source>
        <dbReference type="Proteomes" id="UP000505377"/>
    </source>
</evidence>
<keyword evidence="5 9" id="KW-0808">Transferase</keyword>
<evidence type="ECO:0000256" key="8">
    <source>
        <dbReference type="ARBA" id="ARBA00047481"/>
    </source>
</evidence>
<protein>
    <recommendedName>
        <fullName evidence="9">Aminotransferase</fullName>
        <ecNumber evidence="9">2.6.1.-</ecNumber>
    </recommendedName>
</protein>
<keyword evidence="6" id="KW-0663">Pyridoxal phosphate</keyword>
<dbReference type="AlphaFoldDB" id="A0A6M6JQZ5"/>
<evidence type="ECO:0000313" key="11">
    <source>
        <dbReference type="EMBL" id="QJY49417.1"/>
    </source>
</evidence>
<dbReference type="PANTHER" id="PTHR43643">
    <property type="entry name" value="HISTIDINOL-PHOSPHATE AMINOTRANSFERASE 2"/>
    <property type="match status" value="1"/>
</dbReference>
<comment type="pathway">
    <text evidence="1">Amino-acid biosynthesis; L-histidine biosynthesis; L-histidine from 5-phospho-alpha-D-ribose 1-diphosphate: step 7/9.</text>
</comment>
<comment type="catalytic activity">
    <reaction evidence="8">
        <text>L-histidinol phosphate + 2-oxoglutarate = 3-(imidazol-4-yl)-2-oxopropyl phosphate + L-glutamate</text>
        <dbReference type="Rhea" id="RHEA:23744"/>
        <dbReference type="ChEBI" id="CHEBI:16810"/>
        <dbReference type="ChEBI" id="CHEBI:29985"/>
        <dbReference type="ChEBI" id="CHEBI:57766"/>
        <dbReference type="ChEBI" id="CHEBI:57980"/>
        <dbReference type="EC" id="2.6.1.9"/>
    </reaction>
</comment>
<dbReference type="PROSITE" id="PS00105">
    <property type="entry name" value="AA_TRANSFER_CLASS_1"/>
    <property type="match status" value="1"/>
</dbReference>
<comment type="similarity">
    <text evidence="2">Belongs to the class-II pyridoxal-phosphate-dependent aminotransferase family. Histidinol-phosphate aminotransferase subfamily.</text>
</comment>
<dbReference type="InterPro" id="IPR015424">
    <property type="entry name" value="PyrdxlP-dep_Trfase"/>
</dbReference>
<dbReference type="InterPro" id="IPR004839">
    <property type="entry name" value="Aminotransferase_I/II_large"/>
</dbReference>
<evidence type="ECO:0000256" key="3">
    <source>
        <dbReference type="ARBA" id="ARBA00022576"/>
    </source>
</evidence>
<feature type="domain" description="Aminotransferase class I/classII large" evidence="10">
    <location>
        <begin position="41"/>
        <end position="338"/>
    </location>
</feature>
<dbReference type="PANTHER" id="PTHR43643:SF6">
    <property type="entry name" value="HISTIDINOL-PHOSPHATE AMINOTRANSFERASE"/>
    <property type="match status" value="1"/>
</dbReference>
<accession>A0A6M6JQZ5</accession>
<dbReference type="EMBL" id="CP053564">
    <property type="protein sequence ID" value="QJY49417.1"/>
    <property type="molecule type" value="Genomic_DNA"/>
</dbReference>
<dbReference type="EC" id="2.6.1.-" evidence="9"/>
<dbReference type="SUPFAM" id="SSF53383">
    <property type="entry name" value="PLP-dependent transferases"/>
    <property type="match status" value="1"/>
</dbReference>
<dbReference type="GO" id="GO:0016829">
    <property type="term" value="F:lyase activity"/>
    <property type="evidence" value="ECO:0007669"/>
    <property type="project" value="UniProtKB-KW"/>
</dbReference>
<comment type="cofactor">
    <cofactor evidence="9">
        <name>pyridoxal 5'-phosphate</name>
        <dbReference type="ChEBI" id="CHEBI:597326"/>
    </cofactor>
</comment>
<dbReference type="InterPro" id="IPR015421">
    <property type="entry name" value="PyrdxlP-dep_Trfase_major"/>
</dbReference>
<dbReference type="GO" id="GO:0004400">
    <property type="term" value="F:histidinol-phosphate transaminase activity"/>
    <property type="evidence" value="ECO:0007669"/>
    <property type="project" value="UniProtKB-EC"/>
</dbReference>
<evidence type="ECO:0000256" key="4">
    <source>
        <dbReference type="ARBA" id="ARBA00022605"/>
    </source>
</evidence>
<evidence type="ECO:0000259" key="10">
    <source>
        <dbReference type="Pfam" id="PF00155"/>
    </source>
</evidence>
<reference evidence="11 12" key="1">
    <citation type="submission" date="2020-05" db="EMBL/GenBank/DDBJ databases">
        <authorList>
            <person name="Mo P."/>
        </authorList>
    </citation>
    <scope>NUCLEOTIDE SEQUENCE [LARGE SCALE GENOMIC DNA]</scope>
    <source>
        <strain evidence="11 12">Gen01</strain>
    </source>
</reference>
<evidence type="ECO:0000256" key="9">
    <source>
        <dbReference type="RuleBase" id="RU000481"/>
    </source>
</evidence>
<dbReference type="InterPro" id="IPR050106">
    <property type="entry name" value="HistidinolP_aminotransfase"/>
</dbReference>
<dbReference type="Pfam" id="PF00155">
    <property type="entry name" value="Aminotran_1_2"/>
    <property type="match status" value="1"/>
</dbReference>
<evidence type="ECO:0000256" key="7">
    <source>
        <dbReference type="ARBA" id="ARBA00023102"/>
    </source>
</evidence>
<evidence type="ECO:0000256" key="6">
    <source>
        <dbReference type="ARBA" id="ARBA00022898"/>
    </source>
</evidence>
<dbReference type="InterPro" id="IPR004838">
    <property type="entry name" value="NHTrfase_class1_PyrdxlP-BS"/>
</dbReference>
<comment type="similarity">
    <text evidence="9">Belongs to the class-I pyridoxal-phosphate-dependent aminotransferase family.</text>
</comment>
<keyword evidence="12" id="KW-1185">Reference proteome</keyword>
<dbReference type="KEGG" id="pbro:HOP40_29715"/>
<sequence length="378" mass="39288">MDLPQALRHHGDVDAEPGLLDFAVNVQGSGPPRWLRDRIAGVLDDLGRYPSAAHDRAAREAVAARHGRRPDEVLVLAGSAEGFALLPALRPRLAAVVHPGFTEPEAALRDAGVPVEQVLTDAADGHRLHPAAVPAAADLVVVGNPTNPTGVLHPADDVRALAAPGRVVLVDEAFADAVPGEPETLAGEPGPLVFRSLTKTWALAGLRAGYALGHPDLLARLARSRPPWPVSTPALEAVIACCEPVAVAQAREAAVELARLRAEQAAALAAVPGVTVLPGRAPYLLLRLPDGRGERVRADLREAGIAVRRGDTFPGLGPDHVRVAVRPAGAVERLVEALGAALGESGAGPRTESPPSCRKATFTQPRGVNVAFLQGGRA</sequence>
<evidence type="ECO:0000256" key="2">
    <source>
        <dbReference type="ARBA" id="ARBA00007970"/>
    </source>
</evidence>
<evidence type="ECO:0000256" key="1">
    <source>
        <dbReference type="ARBA" id="ARBA00005011"/>
    </source>
</evidence>
<organism evidence="11 12">
    <name type="scientific">Pseudonocardia broussonetiae</name>
    <dbReference type="NCBI Taxonomy" id="2736640"/>
    <lineage>
        <taxon>Bacteria</taxon>
        <taxon>Bacillati</taxon>
        <taxon>Actinomycetota</taxon>
        <taxon>Actinomycetes</taxon>
        <taxon>Pseudonocardiales</taxon>
        <taxon>Pseudonocardiaceae</taxon>
        <taxon>Pseudonocardia</taxon>
    </lineage>
</organism>
<keyword evidence="11" id="KW-0456">Lyase</keyword>
<dbReference type="Gene3D" id="3.90.1150.10">
    <property type="entry name" value="Aspartate Aminotransferase, domain 1"/>
    <property type="match status" value="1"/>
</dbReference>
<keyword evidence="3 9" id="KW-0032">Aminotransferase</keyword>
<dbReference type="InterPro" id="IPR015422">
    <property type="entry name" value="PyrdxlP-dep_Trfase_small"/>
</dbReference>